<evidence type="ECO:0000313" key="2">
    <source>
        <dbReference type="Proteomes" id="UP001164459"/>
    </source>
</evidence>
<evidence type="ECO:0000313" key="1">
    <source>
        <dbReference type="EMBL" id="WAS96601.1"/>
    </source>
</evidence>
<dbReference type="PROSITE" id="PS51257">
    <property type="entry name" value="PROKAR_LIPOPROTEIN"/>
    <property type="match status" value="1"/>
</dbReference>
<sequence length="183" mass="19638">MAARSSSSLALVPLLASLACQDPAPVWQPFESYRAGIAVELPGTPTVTLEQQLTLVTMTAVERVVFDRKSRGQLQVSSYELLSTDGVPVEAMLKTDCLAPFQGSKYVSEAPRKLVLAGQEAVAVTGFAPPSATLPNGGWEEDRCVILGGRMIHLFAIGPNDEETRRIGTRFLDSLRPLSPTAP</sequence>
<keyword evidence="2" id="KW-1185">Reference proteome</keyword>
<accession>A0ABY7HBL8</accession>
<dbReference type="RefSeq" id="WP_269038967.1">
    <property type="nucleotide sequence ID" value="NZ_CP114040.1"/>
</dbReference>
<reference evidence="1" key="1">
    <citation type="submission" date="2022-11" db="EMBL/GenBank/DDBJ databases">
        <title>Minimal conservation of predation-associated metabolite biosynthetic gene clusters underscores biosynthetic potential of Myxococcota including descriptions for ten novel species: Archangium lansinium sp. nov., Myxococcus landrumus sp. nov., Nannocystis bai.</title>
        <authorList>
            <person name="Ahearne A."/>
            <person name="Stevens C."/>
            <person name="Dowd S."/>
        </authorList>
    </citation>
    <scope>NUCLEOTIDE SEQUENCE</scope>
    <source>
        <strain evidence="1">Fl3</strain>
    </source>
</reference>
<dbReference type="EMBL" id="CP114040">
    <property type="protein sequence ID" value="WAS96601.1"/>
    <property type="molecule type" value="Genomic_DNA"/>
</dbReference>
<organism evidence="1 2">
    <name type="scientific">Nannocystis punicea</name>
    <dbReference type="NCBI Taxonomy" id="2995304"/>
    <lineage>
        <taxon>Bacteria</taxon>
        <taxon>Pseudomonadati</taxon>
        <taxon>Myxococcota</taxon>
        <taxon>Polyangia</taxon>
        <taxon>Nannocystales</taxon>
        <taxon>Nannocystaceae</taxon>
        <taxon>Nannocystis</taxon>
    </lineage>
</organism>
<evidence type="ECO:0008006" key="3">
    <source>
        <dbReference type="Google" id="ProtNLM"/>
    </source>
</evidence>
<protein>
    <recommendedName>
        <fullName evidence="3">Lipoprotein</fullName>
    </recommendedName>
</protein>
<name>A0ABY7HBL8_9BACT</name>
<gene>
    <name evidence="1" type="ORF">O0S08_10625</name>
</gene>
<dbReference type="Proteomes" id="UP001164459">
    <property type="component" value="Chromosome"/>
</dbReference>
<proteinExistence type="predicted"/>